<name>A0A4R9A3N0_9MICO</name>
<feature type="transmembrane region" description="Helical" evidence="2">
    <location>
        <begin position="34"/>
        <end position="52"/>
    </location>
</feature>
<reference evidence="3 4" key="1">
    <citation type="submission" date="2019-03" db="EMBL/GenBank/DDBJ databases">
        <title>Genomics of glacier-inhabiting Cryobacterium strains.</title>
        <authorList>
            <person name="Liu Q."/>
            <person name="Xin Y.-H."/>
        </authorList>
    </citation>
    <scope>NUCLEOTIDE SEQUENCE [LARGE SCALE GENOMIC DNA]</scope>
    <source>
        <strain evidence="3 4">Hh14</strain>
    </source>
</reference>
<feature type="transmembrane region" description="Helical" evidence="2">
    <location>
        <begin position="64"/>
        <end position="85"/>
    </location>
</feature>
<keyword evidence="4" id="KW-1185">Reference proteome</keyword>
<dbReference type="AlphaFoldDB" id="A0A4R9A3N0"/>
<dbReference type="RefSeq" id="WP_134518984.1">
    <property type="nucleotide sequence ID" value="NZ_SOHE01000036.1"/>
</dbReference>
<keyword evidence="2" id="KW-1133">Transmembrane helix</keyword>
<dbReference type="EMBL" id="SOHE01000036">
    <property type="protein sequence ID" value="TFD51585.1"/>
    <property type="molecule type" value="Genomic_DNA"/>
</dbReference>
<proteinExistence type="predicted"/>
<organism evidence="3 4">
    <name type="scientific">Cryobacterium frigoriphilum</name>
    <dbReference type="NCBI Taxonomy" id="1259150"/>
    <lineage>
        <taxon>Bacteria</taxon>
        <taxon>Bacillati</taxon>
        <taxon>Actinomycetota</taxon>
        <taxon>Actinomycetes</taxon>
        <taxon>Micrococcales</taxon>
        <taxon>Microbacteriaceae</taxon>
        <taxon>Cryobacterium</taxon>
    </lineage>
</organism>
<comment type="caution">
    <text evidence="3">The sequence shown here is derived from an EMBL/GenBank/DDBJ whole genome shotgun (WGS) entry which is preliminary data.</text>
</comment>
<protein>
    <submittedName>
        <fullName evidence="3">Uncharacterized protein</fullName>
    </submittedName>
</protein>
<dbReference type="Proteomes" id="UP000297447">
    <property type="component" value="Unassembled WGS sequence"/>
</dbReference>
<evidence type="ECO:0000256" key="1">
    <source>
        <dbReference type="SAM" id="MobiDB-lite"/>
    </source>
</evidence>
<feature type="region of interest" description="Disordered" evidence="1">
    <location>
        <begin position="1"/>
        <end position="23"/>
    </location>
</feature>
<feature type="transmembrane region" description="Helical" evidence="2">
    <location>
        <begin position="97"/>
        <end position="119"/>
    </location>
</feature>
<keyword evidence="2" id="KW-0812">Transmembrane</keyword>
<evidence type="ECO:0000256" key="2">
    <source>
        <dbReference type="SAM" id="Phobius"/>
    </source>
</evidence>
<keyword evidence="2" id="KW-0472">Membrane</keyword>
<gene>
    <name evidence="3" type="ORF">E3T55_07675</name>
</gene>
<dbReference type="OrthoDB" id="5113563at2"/>
<accession>A0A4R9A3N0</accession>
<evidence type="ECO:0000313" key="3">
    <source>
        <dbReference type="EMBL" id="TFD51585.1"/>
    </source>
</evidence>
<evidence type="ECO:0000313" key="4">
    <source>
        <dbReference type="Proteomes" id="UP000297447"/>
    </source>
</evidence>
<sequence>MMSPEVSEIARTQPQRSPEPAGERSDAAAASARFLTGLAAAAATVVAAALLAEPEIIPAAPWTIVGIVALVLFLVSLVGFAAAAWGPTSRRRRLMRVGGLSGVAGLAVVCVALAMRLFLPLPLQTVLVQFSDLAGRVQIEYCPTLPQSFAGSATAAELQGTAAVVAVKVTGEVCGSEEFADGVWLYLTRSSITLGAE</sequence>